<gene>
    <name evidence="6" type="ORF">M0R89_06450</name>
</gene>
<dbReference type="Pfam" id="PF00496">
    <property type="entry name" value="SBP_bac_5"/>
    <property type="match status" value="1"/>
</dbReference>
<evidence type="ECO:0000256" key="2">
    <source>
        <dbReference type="ARBA" id="ARBA00022448"/>
    </source>
</evidence>
<dbReference type="GeneID" id="72184823"/>
<evidence type="ECO:0000313" key="6">
    <source>
        <dbReference type="EMBL" id="UPV75700.1"/>
    </source>
</evidence>
<dbReference type="InterPro" id="IPR006311">
    <property type="entry name" value="TAT_signal"/>
</dbReference>
<dbReference type="AlphaFoldDB" id="A0A8U0HX92"/>
<dbReference type="Gene3D" id="3.10.105.10">
    <property type="entry name" value="Dipeptide-binding Protein, Domain 3"/>
    <property type="match status" value="1"/>
</dbReference>
<feature type="domain" description="Solute-binding protein family 5" evidence="5">
    <location>
        <begin position="108"/>
        <end position="521"/>
    </location>
</feature>
<feature type="region of interest" description="Disordered" evidence="4">
    <location>
        <begin position="27"/>
        <end position="64"/>
    </location>
</feature>
<dbReference type="RefSeq" id="WP_248651738.1">
    <property type="nucleotide sequence ID" value="NZ_CP096659.1"/>
</dbReference>
<dbReference type="GO" id="GO:0042597">
    <property type="term" value="C:periplasmic space"/>
    <property type="evidence" value="ECO:0007669"/>
    <property type="project" value="UniProtKB-ARBA"/>
</dbReference>
<dbReference type="GO" id="GO:0015833">
    <property type="term" value="P:peptide transport"/>
    <property type="evidence" value="ECO:0007669"/>
    <property type="project" value="TreeGrafter"/>
</dbReference>
<dbReference type="EMBL" id="CP096659">
    <property type="protein sequence ID" value="UPV75700.1"/>
    <property type="molecule type" value="Genomic_DNA"/>
</dbReference>
<dbReference type="SUPFAM" id="SSF53850">
    <property type="entry name" value="Periplasmic binding protein-like II"/>
    <property type="match status" value="1"/>
</dbReference>
<evidence type="ECO:0000256" key="3">
    <source>
        <dbReference type="ARBA" id="ARBA00022729"/>
    </source>
</evidence>
<dbReference type="GO" id="GO:1904680">
    <property type="term" value="F:peptide transmembrane transporter activity"/>
    <property type="evidence" value="ECO:0007669"/>
    <property type="project" value="TreeGrafter"/>
</dbReference>
<keyword evidence="3" id="KW-0732">Signal</keyword>
<feature type="compositionally biased region" description="Acidic residues" evidence="4">
    <location>
        <begin position="53"/>
        <end position="62"/>
    </location>
</feature>
<dbReference type="PANTHER" id="PTHR30290:SF9">
    <property type="entry name" value="OLIGOPEPTIDE-BINDING PROTEIN APPA"/>
    <property type="match status" value="1"/>
</dbReference>
<name>A0A8U0HX92_9EURY</name>
<protein>
    <submittedName>
        <fullName evidence="6">ABC transporter substrate-binding protein</fullName>
    </submittedName>
</protein>
<evidence type="ECO:0000259" key="5">
    <source>
        <dbReference type="Pfam" id="PF00496"/>
    </source>
</evidence>
<comment type="similarity">
    <text evidence="1">Belongs to the bacterial solute-binding protein 5 family.</text>
</comment>
<accession>A0A8U0HX92</accession>
<dbReference type="GO" id="GO:0043190">
    <property type="term" value="C:ATP-binding cassette (ABC) transporter complex"/>
    <property type="evidence" value="ECO:0007669"/>
    <property type="project" value="InterPro"/>
</dbReference>
<dbReference type="InterPro" id="IPR039424">
    <property type="entry name" value="SBP_5"/>
</dbReference>
<dbReference type="KEGG" id="halx:M0R89_06450"/>
<dbReference type="PROSITE" id="PS51318">
    <property type="entry name" value="TAT"/>
    <property type="match status" value="1"/>
</dbReference>
<reference evidence="6 7" key="1">
    <citation type="submission" date="2022-04" db="EMBL/GenBank/DDBJ databases">
        <title>Diverse halophilic archaea isolated from saline environments.</title>
        <authorList>
            <person name="Cui H.-L."/>
        </authorList>
    </citation>
    <scope>NUCLEOTIDE SEQUENCE [LARGE SCALE GENOMIC DNA]</scope>
    <source>
        <strain evidence="6 7">XZYJT49</strain>
    </source>
</reference>
<evidence type="ECO:0000256" key="1">
    <source>
        <dbReference type="ARBA" id="ARBA00005695"/>
    </source>
</evidence>
<organism evidence="6 7">
    <name type="scientific">Halorussus limi</name>
    <dbReference type="NCBI Taxonomy" id="2938695"/>
    <lineage>
        <taxon>Archaea</taxon>
        <taxon>Methanobacteriati</taxon>
        <taxon>Methanobacteriota</taxon>
        <taxon>Stenosarchaea group</taxon>
        <taxon>Halobacteria</taxon>
        <taxon>Halobacteriales</taxon>
        <taxon>Haladaptataceae</taxon>
        <taxon>Halorussus</taxon>
    </lineage>
</organism>
<dbReference type="CDD" id="cd00995">
    <property type="entry name" value="PBP2_NikA_DppA_OppA_like"/>
    <property type="match status" value="1"/>
</dbReference>
<evidence type="ECO:0000313" key="7">
    <source>
        <dbReference type="Proteomes" id="UP000830729"/>
    </source>
</evidence>
<dbReference type="PANTHER" id="PTHR30290">
    <property type="entry name" value="PERIPLASMIC BINDING COMPONENT OF ABC TRANSPORTER"/>
    <property type="match status" value="1"/>
</dbReference>
<sequence length="626" mass="69152">MTDTDNLSRRRFLQATGGAASAVALAGCTGGNDDSSQDTTTTSGETTTAGEETTTEEAETPSDDANVLRLINSTMTTLDPIKATDTASGTVIQQVFDALMNYPNAEIEVKGQLAKGHKVSDDFKTYTFNLKQGAKFHNGKEVTAQDFVYSFERLAASDNSRRGYFILDSIGVKHETKTVKKDGKETEVYKPGSMAVTAVDDYTLKMELSEPFHAVPEMLAYTSFAALPKGILGDIEGYEGKMSHKKFATQNPIGAGAFKFDEWSTNTEAKVSKFENYHGSAADVDGIHWNIMSDPQAMYTYGTVNQNADMIHAGQFPTSQYNADKVNVKKTDKLGRKIGTYGKTTSGATMNYTGVATIGSYYIGFNAEAVPKPVRQAAAYALNQGQAVDKVFKGRGESSYHFTPPSIYPGGPDAYDKHAKENYPYGYNKTDLKQARKVMKEAGYGPDNKFSFEFTVYESSSTWPELGKLLRDKLASAYIDMSINTAPFSTLLKRGRKGNLEAYSLGWIMDYPAPDNFLQLLHPPKTDTSADNELSYFNWSGTEAAKKAKQAWKKIQNNPKPTDAAKKKRGEAYVAMEEANWEDVVLLPAYHDFSERFTYDWVDAPRFGAADYSRQMYNNVKIGQRK</sequence>
<dbReference type="Proteomes" id="UP000830729">
    <property type="component" value="Chromosome"/>
</dbReference>
<keyword evidence="7" id="KW-1185">Reference proteome</keyword>
<dbReference type="PIRSF" id="PIRSF002741">
    <property type="entry name" value="MppA"/>
    <property type="match status" value="1"/>
</dbReference>
<keyword evidence="2" id="KW-0813">Transport</keyword>
<dbReference type="InterPro" id="IPR030678">
    <property type="entry name" value="Peptide/Ni-bd"/>
</dbReference>
<evidence type="ECO:0000256" key="4">
    <source>
        <dbReference type="SAM" id="MobiDB-lite"/>
    </source>
</evidence>
<feature type="compositionally biased region" description="Low complexity" evidence="4">
    <location>
        <begin position="39"/>
        <end position="52"/>
    </location>
</feature>
<proteinExistence type="inferred from homology"/>
<dbReference type="Gene3D" id="3.40.190.10">
    <property type="entry name" value="Periplasmic binding protein-like II"/>
    <property type="match status" value="1"/>
</dbReference>
<dbReference type="InterPro" id="IPR000914">
    <property type="entry name" value="SBP_5_dom"/>
</dbReference>